<evidence type="ECO:0000313" key="2">
    <source>
        <dbReference type="Proteomes" id="UP001732700"/>
    </source>
</evidence>
<organism evidence="1 2">
    <name type="scientific">Avena sativa</name>
    <name type="common">Oat</name>
    <dbReference type="NCBI Taxonomy" id="4498"/>
    <lineage>
        <taxon>Eukaryota</taxon>
        <taxon>Viridiplantae</taxon>
        <taxon>Streptophyta</taxon>
        <taxon>Embryophyta</taxon>
        <taxon>Tracheophyta</taxon>
        <taxon>Spermatophyta</taxon>
        <taxon>Magnoliopsida</taxon>
        <taxon>Liliopsida</taxon>
        <taxon>Poales</taxon>
        <taxon>Poaceae</taxon>
        <taxon>BOP clade</taxon>
        <taxon>Pooideae</taxon>
        <taxon>Poodae</taxon>
        <taxon>Poeae</taxon>
        <taxon>Poeae Chloroplast Group 1 (Aveneae type)</taxon>
        <taxon>Aveninae</taxon>
        <taxon>Avena</taxon>
    </lineage>
</organism>
<proteinExistence type="predicted"/>
<dbReference type="EnsemblPlants" id="AVESA.00010b.r2.6CG1146490.1">
    <property type="protein sequence ID" value="AVESA.00010b.r2.6CG1146490.1.CDS"/>
    <property type="gene ID" value="AVESA.00010b.r2.6CG1146490"/>
</dbReference>
<accession>A0ACD5ZCX5</accession>
<evidence type="ECO:0000313" key="1">
    <source>
        <dbReference type="EnsemblPlants" id="AVESA.00010b.r2.6CG1146490.1.CDS"/>
    </source>
</evidence>
<dbReference type="Proteomes" id="UP001732700">
    <property type="component" value="Chromosome 6C"/>
</dbReference>
<sequence length="473" mass="52401">MEAGGPGSGSKKRKPTAPLEKGAGGDRAPPPGAGEDEGGEDDRISSLPDGVLGEIVSLLPTKDGARTQVLASRWRHLWRSAPLNLDVGTLPTENLDHDVIQRILSAHLGPVRRFSVSAEHALSDATMEDWLRSPAFDNLQELEFCSWLPPPVVPPPASIFRFAATLRLAVIGTCHLSDDMVKGLHFPQLKHLALDEVIVSECALHGLVAGCPALECLLLHLVSRFCCVRINSLTLRSIGVLAHLGTVWLQGGTPRFEELVIEKAPCLERLFHIDLYDGLQGSVISAPKMETLCFLSNDNFSFDRIIQGLRADSLATMVCTVKVLAFNMSIFSLHMVIELMRCFPCLEKLYIQNDSGNVMGTGPKNCWLRKHRNPNIKCLDAHLKTIVLESYRGIVSEVNFVSFFVRNARVLESITIQVKTIDKEFIAKQQRLLQVKNKASRGARFHYTTDRCLRDIGDISNVRDLDLTDPFVR</sequence>
<protein>
    <submittedName>
        <fullName evidence="1">Uncharacterized protein</fullName>
    </submittedName>
</protein>
<reference evidence="1" key="2">
    <citation type="submission" date="2025-09" db="UniProtKB">
        <authorList>
            <consortium name="EnsemblPlants"/>
        </authorList>
    </citation>
    <scope>IDENTIFICATION</scope>
</reference>
<reference evidence="1" key="1">
    <citation type="submission" date="2021-05" db="EMBL/GenBank/DDBJ databases">
        <authorList>
            <person name="Scholz U."/>
            <person name="Mascher M."/>
            <person name="Fiebig A."/>
        </authorList>
    </citation>
    <scope>NUCLEOTIDE SEQUENCE [LARGE SCALE GENOMIC DNA]</scope>
</reference>
<keyword evidence="2" id="KW-1185">Reference proteome</keyword>
<name>A0ACD5ZCX5_AVESA</name>